<gene>
    <name evidence="2" type="ORF">ES676_08815</name>
</gene>
<comment type="caution">
    <text evidence="2">The sequence shown here is derived from an EMBL/GenBank/DDBJ whole genome shotgun (WGS) entry which is preliminary data.</text>
</comment>
<dbReference type="InterPro" id="IPR029058">
    <property type="entry name" value="AB_hydrolase_fold"/>
</dbReference>
<dbReference type="EMBL" id="VSKM01000008">
    <property type="protein sequence ID" value="TYB73834.1"/>
    <property type="molecule type" value="Genomic_DNA"/>
</dbReference>
<dbReference type="RefSeq" id="WP_148369960.1">
    <property type="nucleotide sequence ID" value="NZ_VSKM01000008.1"/>
</dbReference>
<name>A0A8H2LEF8_9FLAO</name>
<dbReference type="Pfam" id="PF00561">
    <property type="entry name" value="Abhydrolase_1"/>
    <property type="match status" value="1"/>
</dbReference>
<dbReference type="GO" id="GO:0016787">
    <property type="term" value="F:hydrolase activity"/>
    <property type="evidence" value="ECO:0007669"/>
    <property type="project" value="UniProtKB-KW"/>
</dbReference>
<feature type="domain" description="AB hydrolase-1" evidence="1">
    <location>
        <begin position="74"/>
        <end position="178"/>
    </location>
</feature>
<protein>
    <submittedName>
        <fullName evidence="2">Alpha/beta hydrolase</fullName>
    </submittedName>
</protein>
<dbReference type="SUPFAM" id="SSF53474">
    <property type="entry name" value="alpha/beta-Hydrolases"/>
    <property type="match status" value="1"/>
</dbReference>
<evidence type="ECO:0000313" key="2">
    <source>
        <dbReference type="EMBL" id="TYB73834.1"/>
    </source>
</evidence>
<organism evidence="2 3">
    <name type="scientific">Bizionia saleffrena</name>
    <dbReference type="NCBI Taxonomy" id="291189"/>
    <lineage>
        <taxon>Bacteria</taxon>
        <taxon>Pseudomonadati</taxon>
        <taxon>Bacteroidota</taxon>
        <taxon>Flavobacteriia</taxon>
        <taxon>Flavobacteriales</taxon>
        <taxon>Flavobacteriaceae</taxon>
        <taxon>Bizionia</taxon>
    </lineage>
</organism>
<dbReference type="PANTHER" id="PTHR46438:SF11">
    <property type="entry name" value="LIPASE-RELATED"/>
    <property type="match status" value="1"/>
</dbReference>
<sequence>MSKTLIKIIGNALNAASYASQNYATSKAWSLFITPRKGRVKDTQQPFLNTAVQQTITHDALKIATYHWQGSKKTILLVHGWESNTHRWEKLITELQALDYNIVALDAPAHGKTSGKHFNAILYAECIHKVTTIYHPEIIIGHSVGGMASVFYQYQHQNKAVEKLILLGAPSEFTGVFERYVAMLGYNKRIEKGLNDRVFSTFNKTPDYFSLAQFVKEISTDTLLIHDKNDQIIPYSDAKLIIKNLEKGRLITTEGFGHSLRKKEINSHIIKFITH</sequence>
<dbReference type="Proteomes" id="UP000323324">
    <property type="component" value="Unassembled WGS sequence"/>
</dbReference>
<evidence type="ECO:0000313" key="3">
    <source>
        <dbReference type="Proteomes" id="UP000323324"/>
    </source>
</evidence>
<dbReference type="Gene3D" id="3.40.50.1820">
    <property type="entry name" value="alpha/beta hydrolase"/>
    <property type="match status" value="1"/>
</dbReference>
<proteinExistence type="predicted"/>
<dbReference type="AlphaFoldDB" id="A0A8H2LEF8"/>
<evidence type="ECO:0000259" key="1">
    <source>
        <dbReference type="Pfam" id="PF00561"/>
    </source>
</evidence>
<reference evidence="2 3" key="1">
    <citation type="submission" date="2019-08" db="EMBL/GenBank/DDBJ databases">
        <title>Genomes of Antarctic Bizionia species.</title>
        <authorList>
            <person name="Bowman J.P."/>
        </authorList>
    </citation>
    <scope>NUCLEOTIDE SEQUENCE [LARGE SCALE GENOMIC DNA]</scope>
    <source>
        <strain evidence="2 3">HFD</strain>
    </source>
</reference>
<keyword evidence="2" id="KW-0378">Hydrolase</keyword>
<accession>A0A8H2LEF8</accession>
<dbReference type="InterPro" id="IPR000073">
    <property type="entry name" value="AB_hydrolase_1"/>
</dbReference>
<keyword evidence="3" id="KW-1185">Reference proteome</keyword>
<dbReference type="PANTHER" id="PTHR46438">
    <property type="entry name" value="ALPHA/BETA-HYDROLASES SUPERFAMILY PROTEIN"/>
    <property type="match status" value="1"/>
</dbReference>